<comment type="caution">
    <text evidence="6">The sequence shown here is derived from an EMBL/GenBank/DDBJ whole genome shotgun (WGS) entry which is preliminary data.</text>
</comment>
<dbReference type="GO" id="GO:0000976">
    <property type="term" value="F:transcription cis-regulatory region binding"/>
    <property type="evidence" value="ECO:0007669"/>
    <property type="project" value="TreeGrafter"/>
</dbReference>
<dbReference type="InterPro" id="IPR025996">
    <property type="entry name" value="MT1864/Rv1816-like_C"/>
</dbReference>
<keyword evidence="2 4" id="KW-0238">DNA-binding</keyword>
<dbReference type="InterPro" id="IPR036271">
    <property type="entry name" value="Tet_transcr_reg_TetR-rel_C_sf"/>
</dbReference>
<dbReference type="SUPFAM" id="SSF46689">
    <property type="entry name" value="Homeodomain-like"/>
    <property type="match status" value="1"/>
</dbReference>
<evidence type="ECO:0000256" key="1">
    <source>
        <dbReference type="ARBA" id="ARBA00023015"/>
    </source>
</evidence>
<reference evidence="6" key="1">
    <citation type="journal article" date="2014" name="Int. J. Syst. Evol. Microbiol.">
        <title>Complete genome sequence of Corynebacterium casei LMG S-19264T (=DSM 44701T), isolated from a smear-ripened cheese.</title>
        <authorList>
            <consortium name="US DOE Joint Genome Institute (JGI-PGF)"/>
            <person name="Walter F."/>
            <person name="Albersmeier A."/>
            <person name="Kalinowski J."/>
            <person name="Ruckert C."/>
        </authorList>
    </citation>
    <scope>NUCLEOTIDE SEQUENCE</scope>
    <source>
        <strain evidence="6">JCM 3086</strain>
    </source>
</reference>
<keyword evidence="1" id="KW-0805">Transcription regulation</keyword>
<sequence length="197" mass="20535">MPAEARPYHHGNLRAALLDAAERSVEKSGTEQLSLRELARVVGVSHAAPRAHFTDRQALLDALAERGFGRLGAQLKVARDGAGPGFGERLRAVIAGFIAFANSRPVLLDLMFSAKSYGDKAQLPAAAETLAVVYDLIGDGVAEGALAPGDPERYGLLLYSWAQGLASLIASGGLQPEVADSLVSDAVSTFIRGNAAG</sequence>
<feature type="DNA-binding region" description="H-T-H motif" evidence="4">
    <location>
        <begin position="34"/>
        <end position="53"/>
    </location>
</feature>
<dbReference type="EMBL" id="BMQA01000038">
    <property type="protein sequence ID" value="GGJ50345.1"/>
    <property type="molecule type" value="Genomic_DNA"/>
</dbReference>
<dbReference type="Pfam" id="PF13305">
    <property type="entry name" value="TetR_C_33"/>
    <property type="match status" value="1"/>
</dbReference>
<protein>
    <submittedName>
        <fullName evidence="6">TetR family transcriptional regulator</fullName>
    </submittedName>
</protein>
<keyword evidence="7" id="KW-1185">Reference proteome</keyword>
<organism evidence="6 7">
    <name type="scientific">Streptomyces brasiliensis</name>
    <dbReference type="NCBI Taxonomy" id="1954"/>
    <lineage>
        <taxon>Bacteria</taxon>
        <taxon>Bacillati</taxon>
        <taxon>Actinomycetota</taxon>
        <taxon>Actinomycetes</taxon>
        <taxon>Kitasatosporales</taxon>
        <taxon>Streptomycetaceae</taxon>
        <taxon>Streptomyces</taxon>
    </lineage>
</organism>
<dbReference type="InterPro" id="IPR001647">
    <property type="entry name" value="HTH_TetR"/>
</dbReference>
<reference evidence="6" key="2">
    <citation type="submission" date="2020-09" db="EMBL/GenBank/DDBJ databases">
        <authorList>
            <person name="Sun Q."/>
            <person name="Ohkuma M."/>
        </authorList>
    </citation>
    <scope>NUCLEOTIDE SEQUENCE</scope>
    <source>
        <strain evidence="6">JCM 3086</strain>
    </source>
</reference>
<gene>
    <name evidence="6" type="ORF">GCM10010121_071770</name>
</gene>
<evidence type="ECO:0000256" key="2">
    <source>
        <dbReference type="ARBA" id="ARBA00023125"/>
    </source>
</evidence>
<dbReference type="InterPro" id="IPR009057">
    <property type="entry name" value="Homeodomain-like_sf"/>
</dbReference>
<dbReference type="Pfam" id="PF00440">
    <property type="entry name" value="TetR_N"/>
    <property type="match status" value="1"/>
</dbReference>
<accession>A0A917LB73</accession>
<dbReference type="RefSeq" id="WP_189315529.1">
    <property type="nucleotide sequence ID" value="NZ_BMQA01000038.1"/>
</dbReference>
<evidence type="ECO:0000259" key="5">
    <source>
        <dbReference type="PROSITE" id="PS50977"/>
    </source>
</evidence>
<feature type="domain" description="HTH tetR-type" evidence="5">
    <location>
        <begin position="11"/>
        <end position="71"/>
    </location>
</feature>
<name>A0A917LB73_9ACTN</name>
<dbReference type="SUPFAM" id="SSF48498">
    <property type="entry name" value="Tetracyclin repressor-like, C-terminal domain"/>
    <property type="match status" value="1"/>
</dbReference>
<proteinExistence type="predicted"/>
<dbReference type="Gene3D" id="1.10.357.10">
    <property type="entry name" value="Tetracycline Repressor, domain 2"/>
    <property type="match status" value="1"/>
</dbReference>
<evidence type="ECO:0000256" key="4">
    <source>
        <dbReference type="PROSITE-ProRule" id="PRU00335"/>
    </source>
</evidence>
<dbReference type="GO" id="GO:0003700">
    <property type="term" value="F:DNA-binding transcription factor activity"/>
    <property type="evidence" value="ECO:0007669"/>
    <property type="project" value="TreeGrafter"/>
</dbReference>
<dbReference type="InterPro" id="IPR050109">
    <property type="entry name" value="HTH-type_TetR-like_transc_reg"/>
</dbReference>
<dbReference type="PANTHER" id="PTHR30055">
    <property type="entry name" value="HTH-TYPE TRANSCRIPTIONAL REGULATOR RUTR"/>
    <property type="match status" value="1"/>
</dbReference>
<evidence type="ECO:0000256" key="3">
    <source>
        <dbReference type="ARBA" id="ARBA00023163"/>
    </source>
</evidence>
<evidence type="ECO:0000313" key="7">
    <source>
        <dbReference type="Proteomes" id="UP000657574"/>
    </source>
</evidence>
<keyword evidence="3" id="KW-0804">Transcription</keyword>
<dbReference type="Proteomes" id="UP000657574">
    <property type="component" value="Unassembled WGS sequence"/>
</dbReference>
<dbReference type="PROSITE" id="PS50977">
    <property type="entry name" value="HTH_TETR_2"/>
    <property type="match status" value="1"/>
</dbReference>
<dbReference type="PANTHER" id="PTHR30055:SF220">
    <property type="entry name" value="TETR-FAMILY REGULATORY PROTEIN"/>
    <property type="match status" value="1"/>
</dbReference>
<evidence type="ECO:0000313" key="6">
    <source>
        <dbReference type="EMBL" id="GGJ50345.1"/>
    </source>
</evidence>
<dbReference type="AlphaFoldDB" id="A0A917LB73"/>